<keyword evidence="5" id="KW-1185">Reference proteome</keyword>
<feature type="compositionally biased region" description="Pro residues" evidence="3">
    <location>
        <begin position="490"/>
        <end position="499"/>
    </location>
</feature>
<dbReference type="AlphaFoldDB" id="A0A431TU61"/>
<evidence type="ECO:0000256" key="3">
    <source>
        <dbReference type="SAM" id="MobiDB-lite"/>
    </source>
</evidence>
<dbReference type="SUPFAM" id="SSF56954">
    <property type="entry name" value="Outer membrane efflux proteins (OEP)"/>
    <property type="match status" value="1"/>
</dbReference>
<dbReference type="PANTHER" id="PTHR30203:SF33">
    <property type="entry name" value="BLR4455 PROTEIN"/>
    <property type="match status" value="1"/>
</dbReference>
<comment type="caution">
    <text evidence="4">The sequence shown here is derived from an EMBL/GenBank/DDBJ whole genome shotgun (WGS) entry which is preliminary data.</text>
</comment>
<dbReference type="RefSeq" id="WP_126469242.1">
    <property type="nucleotide sequence ID" value="NZ_RXOE01000001.1"/>
</dbReference>
<gene>
    <name evidence="4" type="ORF">EJP69_07700</name>
</gene>
<keyword evidence="2" id="KW-0732">Signal</keyword>
<keyword evidence="2" id="KW-0812">Transmembrane</keyword>
<accession>A0A431TU61</accession>
<dbReference type="Gene3D" id="1.20.1600.10">
    <property type="entry name" value="Outer membrane efflux proteins (OEP)"/>
    <property type="match status" value="1"/>
</dbReference>
<feature type="region of interest" description="Disordered" evidence="3">
    <location>
        <begin position="480"/>
        <end position="499"/>
    </location>
</feature>
<dbReference type="InterPro" id="IPR010131">
    <property type="entry name" value="MdtP/NodT-like"/>
</dbReference>
<dbReference type="Gene3D" id="2.20.200.10">
    <property type="entry name" value="Outer membrane efflux proteins (OEP)"/>
    <property type="match status" value="1"/>
</dbReference>
<proteinExistence type="inferred from homology"/>
<sequence>MNASFSFSSFRASRFPLSALALAAVLAGCAVGPRYEQPTTAASVNWKEQKAAEGWLPAAPADALDRGEWWKLFGDAKLDELAGRVQVSNQNIAAAVANYSQAQALVRGERAALFPSVSLDGSGKRSGTVGGSSTSSPTNAFSATLGASWTPDVWGRLREAVSSAQANAQASEADLAAARLSAIGDLATNYFSLREADAEIVLLDETIQGYQRAFEITSNRYAAGIAAQTDVLQAQTQLVNAKAERVGLQRTRAAYEHAIAALLGVAPADFSLPAAQWTPTVPGVPLGVPSTLLQRRPDIAAAERSVAAANAQIGIARAAYFPNISLTASVGSNASRVKDLFSSANSLWSLGFSVAQVVFDAGAIAANVDSAKAAYESSVARYRQTVLTAFQAVEDQLTASATLAEQEGFRREASAAADKTEQQLLNRYRAAQVSYTDVVTAQAAALSARRTLVQLQVSRQTTAIALIQAMGGGWQAEWMGGGNAGAEPAAPRPAAPRTQ</sequence>
<dbReference type="EMBL" id="RXOE01000001">
    <property type="protein sequence ID" value="RTQ37597.1"/>
    <property type="molecule type" value="Genomic_DNA"/>
</dbReference>
<dbReference type="Pfam" id="PF02321">
    <property type="entry name" value="OEP"/>
    <property type="match status" value="2"/>
</dbReference>
<dbReference type="GO" id="GO:0005886">
    <property type="term" value="C:plasma membrane"/>
    <property type="evidence" value="ECO:0007669"/>
    <property type="project" value="UniProtKB-SubCell"/>
</dbReference>
<evidence type="ECO:0000256" key="1">
    <source>
        <dbReference type="ARBA" id="ARBA00007613"/>
    </source>
</evidence>
<keyword evidence="2" id="KW-0472">Membrane</keyword>
<keyword evidence="2" id="KW-0449">Lipoprotein</keyword>
<reference evidence="4 5" key="1">
    <citation type="submission" date="2018-12" db="EMBL/GenBank/DDBJ databases">
        <title>The genome of Variovorax gossypii DSM 100435.</title>
        <authorList>
            <person name="Gao J."/>
            <person name="Sun J."/>
        </authorList>
    </citation>
    <scope>NUCLEOTIDE SEQUENCE [LARGE SCALE GENOMIC DNA]</scope>
    <source>
        <strain evidence="4 5">DSM 100435</strain>
    </source>
</reference>
<dbReference type="NCBIfam" id="TIGR01845">
    <property type="entry name" value="outer_NodT"/>
    <property type="match status" value="1"/>
</dbReference>
<keyword evidence="2" id="KW-1134">Transmembrane beta strand</keyword>
<dbReference type="PANTHER" id="PTHR30203">
    <property type="entry name" value="OUTER MEMBRANE CATION EFFLUX PROTEIN"/>
    <property type="match status" value="1"/>
</dbReference>
<feature type="signal peptide" evidence="2">
    <location>
        <begin position="1"/>
        <end position="23"/>
    </location>
</feature>
<feature type="chain" id="PRO_5018812042" evidence="2">
    <location>
        <begin position="24"/>
        <end position="499"/>
    </location>
</feature>
<evidence type="ECO:0000256" key="2">
    <source>
        <dbReference type="RuleBase" id="RU362097"/>
    </source>
</evidence>
<evidence type="ECO:0000313" key="4">
    <source>
        <dbReference type="EMBL" id="RTQ37597.1"/>
    </source>
</evidence>
<comment type="subcellular location">
    <subcellularLocation>
        <location evidence="2">Cell membrane</location>
        <topology evidence="2">Lipid-anchor</topology>
    </subcellularLocation>
</comment>
<comment type="similarity">
    <text evidence="1 2">Belongs to the outer membrane factor (OMF) (TC 1.B.17) family.</text>
</comment>
<keyword evidence="2" id="KW-0564">Palmitate</keyword>
<dbReference type="InterPro" id="IPR003423">
    <property type="entry name" value="OMP_efflux"/>
</dbReference>
<evidence type="ECO:0000313" key="5">
    <source>
        <dbReference type="Proteomes" id="UP000267418"/>
    </source>
</evidence>
<name>A0A431TU61_9BURK</name>
<protein>
    <submittedName>
        <fullName evidence="4">Efflux transporter outer membrane subunit</fullName>
    </submittedName>
</protein>
<dbReference type="GO" id="GO:0015562">
    <property type="term" value="F:efflux transmembrane transporter activity"/>
    <property type="evidence" value="ECO:0007669"/>
    <property type="project" value="InterPro"/>
</dbReference>
<dbReference type="OrthoDB" id="9770517at2"/>
<organism evidence="4 5">
    <name type="scientific">Variovorax gossypii</name>
    <dbReference type="NCBI Taxonomy" id="1679495"/>
    <lineage>
        <taxon>Bacteria</taxon>
        <taxon>Pseudomonadati</taxon>
        <taxon>Pseudomonadota</taxon>
        <taxon>Betaproteobacteria</taxon>
        <taxon>Burkholderiales</taxon>
        <taxon>Comamonadaceae</taxon>
        <taxon>Variovorax</taxon>
    </lineage>
</organism>
<dbReference type="Proteomes" id="UP000267418">
    <property type="component" value="Unassembled WGS sequence"/>
</dbReference>